<dbReference type="UniPathway" id="UPA00232"/>
<comment type="caution">
    <text evidence="4">The sequence shown here is derived from an EMBL/GenBank/DDBJ whole genome shotgun (WGS) entry which is preliminary data.</text>
</comment>
<dbReference type="InterPro" id="IPR003033">
    <property type="entry name" value="SCP2_sterol-bd_dom"/>
</dbReference>
<dbReference type="OrthoDB" id="8525483at2"/>
<feature type="compositionally biased region" description="Polar residues" evidence="2">
    <location>
        <begin position="213"/>
        <end position="222"/>
    </location>
</feature>
<keyword evidence="5" id="KW-1185">Reference proteome</keyword>
<reference evidence="4 5" key="1">
    <citation type="submission" date="2019-03" db="EMBL/GenBank/DDBJ databases">
        <title>Draft Genome Sequence of Massilia arenosa sp. nov., a Novel Massilia Species Isolated from a Sandy-loam Maize Soil.</title>
        <authorList>
            <person name="Raths R."/>
            <person name="Peta V."/>
            <person name="Bucking H."/>
        </authorList>
    </citation>
    <scope>NUCLEOTIDE SEQUENCE [LARGE SCALE GENOMIC DNA]</scope>
    <source>
        <strain evidence="4 5">MC02</strain>
    </source>
</reference>
<accession>A0A4Y9S8E0</accession>
<comment type="subcellular location">
    <subcellularLocation>
        <location evidence="1">Cytoplasm</location>
    </subcellularLocation>
</comment>
<keyword evidence="1" id="KW-0963">Cytoplasm</keyword>
<feature type="domain" description="SCP2" evidence="3">
    <location>
        <begin position="18"/>
        <end position="108"/>
    </location>
</feature>
<keyword evidence="1" id="KW-0831">Ubiquinone biosynthesis</keyword>
<sequence length="222" mass="24156">MPASPPLNALTAPVAATINHLLAQEAWARDALARHAGKEAVIDVGSFALRLRAARDGMIESSNGEGPANVTIRVKLSDLPLILQNRDRAFSYVQIEGDAEFANTISQLSKGLRWEAEADLEKLVGPMAATRLAGGARAAVDTARIINRKFAENVAEFLTEEQPLLMKHAAIEDFGADVVRLRDDVERTAKRIARIEQQLAQRARAARPEPVTPASQHTLDLE</sequence>
<dbReference type="AlphaFoldDB" id="A0A4Y9S8E0"/>
<dbReference type="Proteomes" id="UP000298438">
    <property type="component" value="Unassembled WGS sequence"/>
</dbReference>
<dbReference type="InterPro" id="IPR038989">
    <property type="entry name" value="UbiJ"/>
</dbReference>
<feature type="region of interest" description="Disordered" evidence="2">
    <location>
        <begin position="201"/>
        <end position="222"/>
    </location>
</feature>
<dbReference type="RefSeq" id="WP_135207908.1">
    <property type="nucleotide sequence ID" value="NZ_SPVF01000180.1"/>
</dbReference>
<dbReference type="GO" id="GO:0005737">
    <property type="term" value="C:cytoplasm"/>
    <property type="evidence" value="ECO:0007669"/>
    <property type="project" value="UniProtKB-SubCell"/>
</dbReference>
<dbReference type="EMBL" id="SPVF01000180">
    <property type="protein sequence ID" value="TFW17613.1"/>
    <property type="molecule type" value="Genomic_DNA"/>
</dbReference>
<dbReference type="HAMAP" id="MF_02215">
    <property type="entry name" value="UbiJ"/>
    <property type="match status" value="1"/>
</dbReference>
<proteinExistence type="inferred from homology"/>
<evidence type="ECO:0000256" key="2">
    <source>
        <dbReference type="SAM" id="MobiDB-lite"/>
    </source>
</evidence>
<name>A0A4Y9S8E0_9BURK</name>
<dbReference type="Pfam" id="PF02036">
    <property type="entry name" value="SCP2"/>
    <property type="match status" value="1"/>
</dbReference>
<evidence type="ECO:0000256" key="1">
    <source>
        <dbReference type="HAMAP-Rule" id="MF_02215"/>
    </source>
</evidence>
<gene>
    <name evidence="1" type="primary">ubiJ</name>
    <name evidence="4" type="ORF">E4L96_14335</name>
</gene>
<organism evidence="4 5">
    <name type="scientific">Zemynaea arenosa</name>
    <dbReference type="NCBI Taxonomy" id="2561931"/>
    <lineage>
        <taxon>Bacteria</taxon>
        <taxon>Pseudomonadati</taxon>
        <taxon>Pseudomonadota</taxon>
        <taxon>Betaproteobacteria</taxon>
        <taxon>Burkholderiales</taxon>
        <taxon>Oxalobacteraceae</taxon>
        <taxon>Telluria group</taxon>
        <taxon>Zemynaea</taxon>
    </lineage>
</organism>
<dbReference type="GO" id="GO:0006744">
    <property type="term" value="P:ubiquinone biosynthetic process"/>
    <property type="evidence" value="ECO:0007669"/>
    <property type="project" value="UniProtKB-UniRule"/>
</dbReference>
<evidence type="ECO:0000313" key="5">
    <source>
        <dbReference type="Proteomes" id="UP000298438"/>
    </source>
</evidence>
<evidence type="ECO:0000259" key="3">
    <source>
        <dbReference type="Pfam" id="PF02036"/>
    </source>
</evidence>
<comment type="function">
    <text evidence="1">Required for ubiquinone (coenzyme Q) biosynthesis. Binds hydrophobic ubiquinone biosynthetic intermediates via its SCP2 domain and is essential for the stability of the Ubi complex. May constitute a docking platform where Ubi enzymes assemble and access their SCP2-bound polyprenyl substrates.</text>
</comment>
<comment type="similarity">
    <text evidence="1">Belongs to the UbiJ family.</text>
</comment>
<dbReference type="PANTHER" id="PTHR38693:SF1">
    <property type="entry name" value="UBIQUINONE BIOSYNTHESIS ACCESSORY FACTOR UBIJ"/>
    <property type="match status" value="1"/>
</dbReference>
<comment type="pathway">
    <text evidence="1">Cofactor biosynthesis; ubiquinone biosynthesis.</text>
</comment>
<dbReference type="PANTHER" id="PTHR38693">
    <property type="entry name" value="UBIQUINONE BIOSYNTHESIS PROTEIN UBIJ"/>
    <property type="match status" value="1"/>
</dbReference>
<evidence type="ECO:0000313" key="4">
    <source>
        <dbReference type="EMBL" id="TFW17613.1"/>
    </source>
</evidence>
<protein>
    <recommendedName>
        <fullName evidence="1">Ubiquinone biosynthesis accessory factor UbiJ</fullName>
    </recommendedName>
</protein>